<protein>
    <submittedName>
        <fullName evidence="1">Uncharacterized protein</fullName>
    </submittedName>
</protein>
<name>A0A327XI50_9RHOB</name>
<dbReference type="Proteomes" id="UP000249165">
    <property type="component" value="Unassembled WGS sequence"/>
</dbReference>
<evidence type="ECO:0000313" key="1">
    <source>
        <dbReference type="EMBL" id="RAK08523.1"/>
    </source>
</evidence>
<reference evidence="1 2" key="1">
    <citation type="submission" date="2018-06" db="EMBL/GenBank/DDBJ databases">
        <title>Genomic Encyclopedia of Archaeal and Bacterial Type Strains, Phase II (KMG-II): from individual species to whole genera.</title>
        <authorList>
            <person name="Goeker M."/>
        </authorList>
    </citation>
    <scope>NUCLEOTIDE SEQUENCE [LARGE SCALE GENOMIC DNA]</scope>
    <source>
        <strain evidence="1 2">DSM 22011</strain>
    </source>
</reference>
<dbReference type="EMBL" id="QLMG01000080">
    <property type="protein sequence ID" value="RAK08523.1"/>
    <property type="molecule type" value="Genomic_DNA"/>
</dbReference>
<evidence type="ECO:0000313" key="2">
    <source>
        <dbReference type="Proteomes" id="UP000249165"/>
    </source>
</evidence>
<dbReference type="AlphaFoldDB" id="A0A327XI50"/>
<gene>
    <name evidence="1" type="ORF">ATI53_10804</name>
</gene>
<proteinExistence type="predicted"/>
<dbReference type="RefSeq" id="WP_009503383.1">
    <property type="nucleotide sequence ID" value="NZ_LIGL01000094.1"/>
</dbReference>
<keyword evidence="2" id="KW-1185">Reference proteome</keyword>
<accession>A0A327XI50</accession>
<comment type="caution">
    <text evidence="1">The sequence shown here is derived from an EMBL/GenBank/DDBJ whole genome shotgun (WGS) entry which is preliminary data.</text>
</comment>
<organism evidence="1 2">
    <name type="scientific">Salipiger aestuarii</name>
    <dbReference type="NCBI Taxonomy" id="568098"/>
    <lineage>
        <taxon>Bacteria</taxon>
        <taxon>Pseudomonadati</taxon>
        <taxon>Pseudomonadota</taxon>
        <taxon>Alphaproteobacteria</taxon>
        <taxon>Rhodobacterales</taxon>
        <taxon>Roseobacteraceae</taxon>
        <taxon>Salipiger</taxon>
    </lineage>
</organism>
<sequence>MFWIIRRLVLILALVAGFALGRAYERLVSPQACGGAGTVACASG</sequence>